<dbReference type="PANTHER" id="PTHR42954:SF2">
    <property type="entry name" value="FE(2+) TRANSPORT PROTEIN A"/>
    <property type="match status" value="1"/>
</dbReference>
<dbReference type="SMART" id="SM00899">
    <property type="entry name" value="FeoA"/>
    <property type="match status" value="1"/>
</dbReference>
<dbReference type="InterPro" id="IPR038157">
    <property type="entry name" value="FeoA_core_dom"/>
</dbReference>
<dbReference type="Gene3D" id="2.30.30.90">
    <property type="match status" value="1"/>
</dbReference>
<gene>
    <name evidence="3" type="ordered locus">Fphi_1928</name>
</gene>
<reference evidence="3" key="1">
    <citation type="submission" date="2009-01" db="EMBL/GenBank/DDBJ databases">
        <title>Complete sequence of chromosome of Francisella philomiragia subsp. philomiragia ATCC 25017.</title>
        <authorList>
            <consortium name="US DOE Joint Genome Institute"/>
            <person name="Copeland A."/>
            <person name="Lucas S."/>
            <person name="Lapidus A."/>
            <person name="Barry K."/>
            <person name="Detter J.C."/>
            <person name="Glavina del Rio T."/>
            <person name="Hammon N."/>
            <person name="Israni S."/>
            <person name="Dalin E."/>
            <person name="Tice H."/>
            <person name="Pitluck S."/>
            <person name="Chain P."/>
            <person name="Malfatti S."/>
            <person name="Shin M."/>
            <person name="Vergez L."/>
            <person name="Schmutz J."/>
            <person name="Larimer F."/>
            <person name="Land M."/>
            <person name="Hauser L."/>
            <person name="Richardson P."/>
        </authorList>
    </citation>
    <scope>NUCLEOTIDE SEQUENCE</scope>
    <source>
        <strain evidence="3">ATCC 25017</strain>
    </source>
</reference>
<keyword evidence="1" id="KW-0408">Iron</keyword>
<dbReference type="InterPro" id="IPR007167">
    <property type="entry name" value="Fe-transptr_FeoA-like"/>
</dbReference>
<dbReference type="GO" id="GO:0046914">
    <property type="term" value="F:transition metal ion binding"/>
    <property type="evidence" value="ECO:0007669"/>
    <property type="project" value="InterPro"/>
</dbReference>
<name>B0TX62_FRAP2</name>
<evidence type="ECO:0000259" key="2">
    <source>
        <dbReference type="SMART" id="SM00899"/>
    </source>
</evidence>
<evidence type="ECO:0000313" key="3">
    <source>
        <dbReference type="EMBL" id="ABZ87320.1"/>
    </source>
</evidence>
<dbReference type="eggNOG" id="COG1918">
    <property type="taxonomic scope" value="Bacteria"/>
</dbReference>
<protein>
    <recommendedName>
        <fullName evidence="2">Ferrous iron transporter FeoA-like domain-containing protein</fullName>
    </recommendedName>
</protein>
<proteinExistence type="predicted"/>
<evidence type="ECO:0000256" key="1">
    <source>
        <dbReference type="ARBA" id="ARBA00023004"/>
    </source>
</evidence>
<sequence length="108" mass="12739">MLQPRKDLLKKEHVETIIYTIIDNNYHLWNWQMSKYKTKTQYLIRGYLHNCPVAYRNRLLSLGLLPGKILEIKRKAIFGGPCQVSVRNADISIRIKELDLLDLEEIKS</sequence>
<organism evidence="3">
    <name type="scientific">Francisella philomiragia subsp. philomiragia (strain ATCC 25017 / CCUG 19701 / FSC 153 / O#319-036)</name>
    <dbReference type="NCBI Taxonomy" id="484022"/>
    <lineage>
        <taxon>Bacteria</taxon>
        <taxon>Pseudomonadati</taxon>
        <taxon>Pseudomonadota</taxon>
        <taxon>Gammaproteobacteria</taxon>
        <taxon>Thiotrichales</taxon>
        <taxon>Francisellaceae</taxon>
        <taxon>Francisella</taxon>
    </lineage>
</organism>
<feature type="domain" description="Ferrous iron transporter FeoA-like" evidence="2">
    <location>
        <begin position="31"/>
        <end position="105"/>
    </location>
</feature>
<dbReference type="EMBL" id="CP000937">
    <property type="protein sequence ID" value="ABZ87320.1"/>
    <property type="molecule type" value="Genomic_DNA"/>
</dbReference>
<dbReference type="InterPro" id="IPR008988">
    <property type="entry name" value="Transcriptional_repressor_C"/>
</dbReference>
<dbReference type="Pfam" id="PF04023">
    <property type="entry name" value="FeoA"/>
    <property type="match status" value="1"/>
</dbReference>
<dbReference type="InterPro" id="IPR052713">
    <property type="entry name" value="FeoA"/>
</dbReference>
<dbReference type="PANTHER" id="PTHR42954">
    <property type="entry name" value="FE(2+) TRANSPORT PROTEIN A"/>
    <property type="match status" value="1"/>
</dbReference>
<dbReference type="HOGENOM" id="CLU_150646_13_1_6"/>
<dbReference type="SUPFAM" id="SSF50037">
    <property type="entry name" value="C-terminal domain of transcriptional repressors"/>
    <property type="match status" value="1"/>
</dbReference>
<dbReference type="KEGG" id="fph:Fphi_1928"/>
<dbReference type="AlphaFoldDB" id="B0TX62"/>
<accession>B0TX62</accession>